<dbReference type="InterPro" id="IPR045584">
    <property type="entry name" value="Pilin-like"/>
</dbReference>
<evidence type="ECO:0000313" key="14">
    <source>
        <dbReference type="EMBL" id="SHL20188.1"/>
    </source>
</evidence>
<dbReference type="InterPro" id="IPR005628">
    <property type="entry name" value="GspK"/>
</dbReference>
<keyword evidence="7" id="KW-0653">Protein transport</keyword>
<keyword evidence="15" id="KW-1185">Reference proteome</keyword>
<comment type="similarity">
    <text evidence="2 10">Belongs to the GSP K family.</text>
</comment>
<evidence type="ECO:0000313" key="15">
    <source>
        <dbReference type="Proteomes" id="UP000184191"/>
    </source>
</evidence>
<dbReference type="Gene3D" id="1.10.40.60">
    <property type="entry name" value="EpsJ-like"/>
    <property type="match status" value="2"/>
</dbReference>
<evidence type="ECO:0000256" key="8">
    <source>
        <dbReference type="ARBA" id="ARBA00022989"/>
    </source>
</evidence>
<dbReference type="SUPFAM" id="SSF158544">
    <property type="entry name" value="GspK insert domain-like"/>
    <property type="match status" value="1"/>
</dbReference>
<dbReference type="Pfam" id="PF03934">
    <property type="entry name" value="T2SSK"/>
    <property type="match status" value="1"/>
</dbReference>
<dbReference type="PANTHER" id="PTHR38831">
    <property type="entry name" value="TYPE II SECRETION SYSTEM PROTEIN K"/>
    <property type="match status" value="1"/>
</dbReference>
<sequence length="307" mass="33200">MTQDRGIALLNALIMVAAISAVAAGLMLRAETSRSRVEHVQISEQAMLHLDAAEMLIDPVLRADWERDQNLDHLLEGWALERFGADIDRAVLAGTITDLQGLFNVNALSNPSDLAAVQAFERLLRGLGLPVALAREVAGFVQVRGPVLVEEYAARAIPLRPPGGPISAIEELRLVRGMTAEHYARLLPFVAALPAGVSLNVNTTPAAVLGAVLPTANPAGIERLIADRGRLPFANAADFRERAETLLHPRVIEQSQAPKGGFGVTSRWFQVRFDLALDGRMLSRIVTVERSSLTGAVEIKNRRADPL</sequence>
<keyword evidence="9 10" id="KW-0472">Membrane</keyword>
<evidence type="ECO:0000256" key="6">
    <source>
        <dbReference type="ARBA" id="ARBA00022692"/>
    </source>
</evidence>
<dbReference type="RefSeq" id="WP_073197139.1">
    <property type="nucleotide sequence ID" value="NZ_FRBN01000007.1"/>
</dbReference>
<evidence type="ECO:0000256" key="9">
    <source>
        <dbReference type="ARBA" id="ARBA00023136"/>
    </source>
</evidence>
<evidence type="ECO:0000256" key="4">
    <source>
        <dbReference type="ARBA" id="ARBA00022475"/>
    </source>
</evidence>
<evidence type="ECO:0000256" key="1">
    <source>
        <dbReference type="ARBA" id="ARBA00004533"/>
    </source>
</evidence>
<evidence type="ECO:0000259" key="13">
    <source>
        <dbReference type="Pfam" id="PF21687"/>
    </source>
</evidence>
<dbReference type="InterPro" id="IPR038072">
    <property type="entry name" value="GspK_central_sf"/>
</dbReference>
<dbReference type="OrthoDB" id="7860673at2"/>
<keyword evidence="5 10" id="KW-0997">Cell inner membrane</keyword>
<dbReference type="NCBIfam" id="NF037980">
    <property type="entry name" value="T2SS_GspK"/>
    <property type="match status" value="1"/>
</dbReference>
<evidence type="ECO:0000256" key="10">
    <source>
        <dbReference type="PIRNR" id="PIRNR002786"/>
    </source>
</evidence>
<dbReference type="AlphaFoldDB" id="A0A1M6YPM5"/>
<dbReference type="InterPro" id="IPR049179">
    <property type="entry name" value="T2SSK_SAM-like_2nd"/>
</dbReference>
<comment type="subcellular location">
    <subcellularLocation>
        <location evidence="1 10">Cell inner membrane</location>
    </subcellularLocation>
</comment>
<reference evidence="15" key="1">
    <citation type="submission" date="2016-11" db="EMBL/GenBank/DDBJ databases">
        <authorList>
            <person name="Varghese N."/>
            <person name="Submissions S."/>
        </authorList>
    </citation>
    <scope>NUCLEOTIDE SEQUENCE [LARGE SCALE GENOMIC DNA]</scope>
    <source>
        <strain evidence="15">DSM 29327</strain>
    </source>
</reference>
<keyword evidence="8 11" id="KW-1133">Transmembrane helix</keyword>
<keyword evidence="3 10" id="KW-0813">Transport</keyword>
<keyword evidence="6 11" id="KW-0812">Transmembrane</keyword>
<evidence type="ECO:0000259" key="12">
    <source>
        <dbReference type="Pfam" id="PF03934"/>
    </source>
</evidence>
<proteinExistence type="inferred from homology"/>
<protein>
    <recommendedName>
        <fullName evidence="10">Type II secretion system protein K</fullName>
    </recommendedName>
</protein>
<evidence type="ECO:0000256" key="11">
    <source>
        <dbReference type="SAM" id="Phobius"/>
    </source>
</evidence>
<feature type="domain" description="T2SS protein K second SAM-like" evidence="12">
    <location>
        <begin position="199"/>
        <end position="244"/>
    </location>
</feature>
<gene>
    <name evidence="14" type="ORF">SAMN05444414_107117</name>
</gene>
<dbReference type="SUPFAM" id="SSF54523">
    <property type="entry name" value="Pili subunits"/>
    <property type="match status" value="1"/>
</dbReference>
<evidence type="ECO:0000256" key="5">
    <source>
        <dbReference type="ARBA" id="ARBA00022519"/>
    </source>
</evidence>
<dbReference type="Gene3D" id="3.30.1300.30">
    <property type="entry name" value="GSPII I/J protein-like"/>
    <property type="match status" value="1"/>
</dbReference>
<dbReference type="EMBL" id="FRBN01000007">
    <property type="protein sequence ID" value="SHL20188.1"/>
    <property type="molecule type" value="Genomic_DNA"/>
</dbReference>
<dbReference type="GO" id="GO:0009306">
    <property type="term" value="P:protein secretion"/>
    <property type="evidence" value="ECO:0007669"/>
    <property type="project" value="InterPro"/>
</dbReference>
<feature type="transmembrane region" description="Helical" evidence="11">
    <location>
        <begin position="6"/>
        <end position="28"/>
    </location>
</feature>
<dbReference type="PANTHER" id="PTHR38831:SF1">
    <property type="entry name" value="TYPE II SECRETION SYSTEM PROTEIN K-RELATED"/>
    <property type="match status" value="1"/>
</dbReference>
<evidence type="ECO:0000256" key="3">
    <source>
        <dbReference type="ARBA" id="ARBA00022448"/>
    </source>
</evidence>
<accession>A0A1M6YPM5</accession>
<evidence type="ECO:0000256" key="7">
    <source>
        <dbReference type="ARBA" id="ARBA00022927"/>
    </source>
</evidence>
<dbReference type="Proteomes" id="UP000184191">
    <property type="component" value="Unassembled WGS sequence"/>
</dbReference>
<organism evidence="14 15">
    <name type="scientific">Roseovarius marisflavi</name>
    <dbReference type="NCBI Taxonomy" id="1054996"/>
    <lineage>
        <taxon>Bacteria</taxon>
        <taxon>Pseudomonadati</taxon>
        <taxon>Pseudomonadota</taxon>
        <taxon>Alphaproteobacteria</taxon>
        <taxon>Rhodobacterales</taxon>
        <taxon>Roseobacteraceae</taxon>
        <taxon>Roseovarius</taxon>
    </lineage>
</organism>
<evidence type="ECO:0000256" key="2">
    <source>
        <dbReference type="ARBA" id="ARBA00007246"/>
    </source>
</evidence>
<dbReference type="STRING" id="1054996.SAMN05444414_107117"/>
<keyword evidence="4 10" id="KW-1003">Cell membrane</keyword>
<name>A0A1M6YPM5_9RHOB</name>
<dbReference type="Pfam" id="PF21687">
    <property type="entry name" value="T2SSK_1st"/>
    <property type="match status" value="1"/>
</dbReference>
<dbReference type="GO" id="GO:0005886">
    <property type="term" value="C:plasma membrane"/>
    <property type="evidence" value="ECO:0007669"/>
    <property type="project" value="UniProtKB-SubCell"/>
</dbReference>
<dbReference type="InterPro" id="IPR049031">
    <property type="entry name" value="T2SSK_SAM-like_1st"/>
</dbReference>
<feature type="domain" description="T2SS protein K first SAM-like" evidence="13">
    <location>
        <begin position="101"/>
        <end position="195"/>
    </location>
</feature>
<dbReference type="PIRSF" id="PIRSF002786">
    <property type="entry name" value="XcpX"/>
    <property type="match status" value="1"/>
</dbReference>